<dbReference type="OrthoDB" id="8062037at2759"/>
<protein>
    <submittedName>
        <fullName evidence="1">Uncharacterized protein</fullName>
    </submittedName>
</protein>
<gene>
    <name evidence="1" type="ORF">F7725_029189</name>
</gene>
<evidence type="ECO:0000313" key="2">
    <source>
        <dbReference type="Proteomes" id="UP000518266"/>
    </source>
</evidence>
<dbReference type="AlphaFoldDB" id="A0A7J5XI75"/>
<comment type="caution">
    <text evidence="1">The sequence shown here is derived from an EMBL/GenBank/DDBJ whole genome shotgun (WGS) entry which is preliminary data.</text>
</comment>
<accession>A0A7J5XI75</accession>
<dbReference type="Proteomes" id="UP000518266">
    <property type="component" value="Unassembled WGS sequence"/>
</dbReference>
<sequence length="85" mass="9862">MNDSFVRYCHTDTEAFLSEIDRSLSSSRRVFEQLKRKHPITAQTHCDAFLLTSLPSDLSGGLRVLFHRKQTFLSALQIRYCKKLT</sequence>
<organism evidence="1 2">
    <name type="scientific">Dissostichus mawsoni</name>
    <name type="common">Antarctic cod</name>
    <dbReference type="NCBI Taxonomy" id="36200"/>
    <lineage>
        <taxon>Eukaryota</taxon>
        <taxon>Metazoa</taxon>
        <taxon>Chordata</taxon>
        <taxon>Craniata</taxon>
        <taxon>Vertebrata</taxon>
        <taxon>Euteleostomi</taxon>
        <taxon>Actinopterygii</taxon>
        <taxon>Neopterygii</taxon>
        <taxon>Teleostei</taxon>
        <taxon>Neoteleostei</taxon>
        <taxon>Acanthomorphata</taxon>
        <taxon>Eupercaria</taxon>
        <taxon>Perciformes</taxon>
        <taxon>Notothenioidei</taxon>
        <taxon>Nototheniidae</taxon>
        <taxon>Dissostichus</taxon>
    </lineage>
</organism>
<proteinExistence type="predicted"/>
<keyword evidence="2" id="KW-1185">Reference proteome</keyword>
<name>A0A7J5XI75_DISMA</name>
<dbReference type="EMBL" id="JAAKFY010000024">
    <property type="protein sequence ID" value="KAF3836631.1"/>
    <property type="molecule type" value="Genomic_DNA"/>
</dbReference>
<evidence type="ECO:0000313" key="1">
    <source>
        <dbReference type="EMBL" id="KAF3836631.1"/>
    </source>
</evidence>
<reference evidence="1 2" key="1">
    <citation type="submission" date="2020-03" db="EMBL/GenBank/DDBJ databases">
        <title>Dissostichus mawsoni Genome sequencing and assembly.</title>
        <authorList>
            <person name="Park H."/>
        </authorList>
    </citation>
    <scope>NUCLEOTIDE SEQUENCE [LARGE SCALE GENOMIC DNA]</scope>
    <source>
        <strain evidence="1">DM0001</strain>
        <tissue evidence="1">Muscle</tissue>
    </source>
</reference>